<keyword evidence="3" id="KW-1133">Transmembrane helix</keyword>
<evidence type="ECO:0000259" key="5">
    <source>
        <dbReference type="SMART" id="SM00423"/>
    </source>
</evidence>
<dbReference type="InterPro" id="IPR016201">
    <property type="entry name" value="PSI"/>
</dbReference>
<dbReference type="PANTHER" id="PTHR15191:SF7">
    <property type="entry name" value="PTTG1-INTERACTING PROTEIN B"/>
    <property type="match status" value="1"/>
</dbReference>
<feature type="transmembrane region" description="Helical" evidence="3">
    <location>
        <begin position="88"/>
        <end position="112"/>
    </location>
</feature>
<protein>
    <submittedName>
        <fullName evidence="6">Pituitary tumor-transforming gene 1 protein-interacting protein-like</fullName>
    </submittedName>
</protein>
<dbReference type="SMART" id="SM00423">
    <property type="entry name" value="PSI"/>
    <property type="match status" value="1"/>
</dbReference>
<feature type="compositionally biased region" description="Basic and acidic residues" evidence="2">
    <location>
        <begin position="141"/>
        <end position="154"/>
    </location>
</feature>
<organism evidence="6 7">
    <name type="scientific">Cynoglossus semilaevis</name>
    <name type="common">Tongue sole</name>
    <dbReference type="NCBI Taxonomy" id="244447"/>
    <lineage>
        <taxon>Eukaryota</taxon>
        <taxon>Metazoa</taxon>
        <taxon>Chordata</taxon>
        <taxon>Craniata</taxon>
        <taxon>Vertebrata</taxon>
        <taxon>Euteleostomi</taxon>
        <taxon>Actinopterygii</taxon>
        <taxon>Neopterygii</taxon>
        <taxon>Teleostei</taxon>
        <taxon>Neoteleostei</taxon>
        <taxon>Acanthomorphata</taxon>
        <taxon>Carangaria</taxon>
        <taxon>Pleuronectiformes</taxon>
        <taxon>Pleuronectoidei</taxon>
        <taxon>Cynoglossidae</taxon>
        <taxon>Cynoglossinae</taxon>
        <taxon>Cynoglossus</taxon>
    </lineage>
</organism>
<dbReference type="PANTHER" id="PTHR15191">
    <property type="entry name" value="PROTEIN CBG20567"/>
    <property type="match status" value="1"/>
</dbReference>
<dbReference type="Ensembl" id="ENSCSET00000018199.1">
    <property type="protein sequence ID" value="ENSCSEP00000017978.1"/>
    <property type="gene ID" value="ENSCSEG00000011534.1"/>
</dbReference>
<dbReference type="OMA" id="CVEYPVR"/>
<dbReference type="CTD" id="449768"/>
<dbReference type="GO" id="GO:0005634">
    <property type="term" value="C:nucleus"/>
    <property type="evidence" value="ECO:0007669"/>
    <property type="project" value="TreeGrafter"/>
</dbReference>
<dbReference type="Proteomes" id="UP000265120">
    <property type="component" value="Chromosome 16"/>
</dbReference>
<feature type="chain" id="PRO_5017974436" evidence="4">
    <location>
        <begin position="20"/>
        <end position="170"/>
    </location>
</feature>
<dbReference type="OrthoDB" id="5829916at2759"/>
<keyword evidence="3" id="KW-0472">Membrane</keyword>
<feature type="region of interest" description="Disordered" evidence="2">
    <location>
        <begin position="133"/>
        <end position="170"/>
    </location>
</feature>
<sequence>MSPLLLSFVLCGVLVSSLAQTPTPSPAPAPCAQSSNSSCEECLMNVDCLWCEATGQCVDYPVRNILPPCSVCPLTDARWGVCWVNFQVLIITMSVLAGIVVIAVLVCCFCCCCKCERAGNRREDAQVERQTRVRKARQKAKRTEMQLRHDEVRQKYGLAKENPYSRMDDR</sequence>
<keyword evidence="3" id="KW-0812">Transmembrane</keyword>
<reference evidence="6 7" key="1">
    <citation type="journal article" date="2014" name="Nat. Genet.">
        <title>Whole-genome sequence of a flatfish provides insights into ZW sex chromosome evolution and adaptation to a benthic lifestyle.</title>
        <authorList>
            <person name="Chen S."/>
            <person name="Zhang G."/>
            <person name="Shao C."/>
            <person name="Huang Q."/>
            <person name="Liu G."/>
            <person name="Zhang P."/>
            <person name="Song W."/>
            <person name="An N."/>
            <person name="Chalopin D."/>
            <person name="Volff J.N."/>
            <person name="Hong Y."/>
            <person name="Li Q."/>
            <person name="Sha Z."/>
            <person name="Zhou H."/>
            <person name="Xie M."/>
            <person name="Yu Q."/>
            <person name="Liu Y."/>
            <person name="Xiang H."/>
            <person name="Wang N."/>
            <person name="Wu K."/>
            <person name="Yang C."/>
            <person name="Zhou Q."/>
            <person name="Liao X."/>
            <person name="Yang L."/>
            <person name="Hu Q."/>
            <person name="Zhang J."/>
            <person name="Meng L."/>
            <person name="Jin L."/>
            <person name="Tian Y."/>
            <person name="Lian J."/>
            <person name="Yang J."/>
            <person name="Miao G."/>
            <person name="Liu S."/>
            <person name="Liang Z."/>
            <person name="Yan F."/>
            <person name="Li Y."/>
            <person name="Sun B."/>
            <person name="Zhang H."/>
            <person name="Zhang J."/>
            <person name="Zhu Y."/>
            <person name="Du M."/>
            <person name="Zhao Y."/>
            <person name="Schartl M."/>
            <person name="Tang Q."/>
            <person name="Wang J."/>
        </authorList>
    </citation>
    <scope>NUCLEOTIDE SEQUENCE</scope>
</reference>
<evidence type="ECO:0000256" key="4">
    <source>
        <dbReference type="SAM" id="SignalP"/>
    </source>
</evidence>
<dbReference type="GO" id="GO:0006606">
    <property type="term" value="P:protein import into nucleus"/>
    <property type="evidence" value="ECO:0007669"/>
    <property type="project" value="TreeGrafter"/>
</dbReference>
<dbReference type="AlphaFoldDB" id="A0A3P8VS03"/>
<dbReference type="GO" id="GO:0005737">
    <property type="term" value="C:cytoplasm"/>
    <property type="evidence" value="ECO:0007669"/>
    <property type="project" value="TreeGrafter"/>
</dbReference>
<feature type="signal peptide" evidence="4">
    <location>
        <begin position="1"/>
        <end position="19"/>
    </location>
</feature>
<evidence type="ECO:0000313" key="7">
    <source>
        <dbReference type="Proteomes" id="UP000265120"/>
    </source>
</evidence>
<keyword evidence="1" id="KW-0325">Glycoprotein</keyword>
<accession>A0A3P8VS03</accession>
<dbReference type="GeneID" id="103392196"/>
<name>A0A3P8VS03_CYNSE</name>
<reference evidence="6" key="2">
    <citation type="submission" date="2025-08" db="UniProtKB">
        <authorList>
            <consortium name="Ensembl"/>
        </authorList>
    </citation>
    <scope>IDENTIFICATION</scope>
</reference>
<reference evidence="6" key="3">
    <citation type="submission" date="2025-09" db="UniProtKB">
        <authorList>
            <consortium name="Ensembl"/>
        </authorList>
    </citation>
    <scope>IDENTIFICATION</scope>
</reference>
<proteinExistence type="predicted"/>
<dbReference type="InterPro" id="IPR052304">
    <property type="entry name" value="PTTG1IP"/>
</dbReference>
<dbReference type="RefSeq" id="XP_016895316.1">
    <property type="nucleotide sequence ID" value="XM_017039827.1"/>
</dbReference>
<evidence type="ECO:0000256" key="1">
    <source>
        <dbReference type="ARBA" id="ARBA00023180"/>
    </source>
</evidence>
<dbReference type="GeneTree" id="ENSGT00390000004977"/>
<dbReference type="InParanoid" id="A0A3P8VS03"/>
<keyword evidence="4" id="KW-0732">Signal</keyword>
<evidence type="ECO:0000313" key="6">
    <source>
        <dbReference type="Ensembl" id="ENSCSEP00000017978.1"/>
    </source>
</evidence>
<evidence type="ECO:0000256" key="3">
    <source>
        <dbReference type="SAM" id="Phobius"/>
    </source>
</evidence>
<keyword evidence="7" id="KW-1185">Reference proteome</keyword>
<feature type="domain" description="PSI" evidence="5">
    <location>
        <begin position="30"/>
        <end position="73"/>
    </location>
</feature>
<evidence type="ECO:0000256" key="2">
    <source>
        <dbReference type="SAM" id="MobiDB-lite"/>
    </source>
</evidence>
<dbReference type="KEGG" id="csem:103392196"/>